<organism evidence="1 2">
    <name type="scientific">Parelaphostrongylus tenuis</name>
    <name type="common">Meningeal worm</name>
    <dbReference type="NCBI Taxonomy" id="148309"/>
    <lineage>
        <taxon>Eukaryota</taxon>
        <taxon>Metazoa</taxon>
        <taxon>Ecdysozoa</taxon>
        <taxon>Nematoda</taxon>
        <taxon>Chromadorea</taxon>
        <taxon>Rhabditida</taxon>
        <taxon>Rhabditina</taxon>
        <taxon>Rhabditomorpha</taxon>
        <taxon>Strongyloidea</taxon>
        <taxon>Metastrongylidae</taxon>
        <taxon>Parelaphostrongylus</taxon>
    </lineage>
</organism>
<name>A0AAD5MMK3_PARTN</name>
<evidence type="ECO:0000313" key="1">
    <source>
        <dbReference type="EMBL" id="KAJ1350581.1"/>
    </source>
</evidence>
<dbReference type="EMBL" id="JAHQIW010000897">
    <property type="protein sequence ID" value="KAJ1350581.1"/>
    <property type="molecule type" value="Genomic_DNA"/>
</dbReference>
<evidence type="ECO:0000313" key="2">
    <source>
        <dbReference type="Proteomes" id="UP001196413"/>
    </source>
</evidence>
<comment type="caution">
    <text evidence="1">The sequence shown here is derived from an EMBL/GenBank/DDBJ whole genome shotgun (WGS) entry which is preliminary data.</text>
</comment>
<keyword evidence="2" id="KW-1185">Reference proteome</keyword>
<reference evidence="1" key="1">
    <citation type="submission" date="2021-06" db="EMBL/GenBank/DDBJ databases">
        <title>Parelaphostrongylus tenuis whole genome reference sequence.</title>
        <authorList>
            <person name="Garwood T.J."/>
            <person name="Larsen P.A."/>
            <person name="Fountain-Jones N.M."/>
            <person name="Garbe J.R."/>
            <person name="Macchietto M.G."/>
            <person name="Kania S.A."/>
            <person name="Gerhold R.W."/>
            <person name="Richards J.E."/>
            <person name="Wolf T.M."/>
        </authorList>
    </citation>
    <scope>NUCLEOTIDE SEQUENCE</scope>
    <source>
        <strain evidence="1">MNPRO001-30</strain>
        <tissue evidence="1">Meninges</tissue>
    </source>
</reference>
<proteinExistence type="predicted"/>
<gene>
    <name evidence="1" type="ORF">KIN20_006405</name>
</gene>
<dbReference type="AlphaFoldDB" id="A0AAD5MMK3"/>
<sequence length="87" mass="9624">MVDQCEIHYTDVDTNLKSFTCIWLSSDTLFSPQYTTENAAIQNKMPKTSTDTIVNQCLEQCSIIDTQVIGSSPLLTRVTKPSVPPGL</sequence>
<accession>A0AAD5MMK3</accession>
<dbReference type="Proteomes" id="UP001196413">
    <property type="component" value="Unassembled WGS sequence"/>
</dbReference>
<protein>
    <submittedName>
        <fullName evidence="1">Uncharacterized protein</fullName>
    </submittedName>
</protein>